<comment type="caution">
    <text evidence="1">The sequence shown here is derived from an EMBL/GenBank/DDBJ whole genome shotgun (WGS) entry which is preliminary data.</text>
</comment>
<reference evidence="1" key="1">
    <citation type="submission" date="2019-12" db="EMBL/GenBank/DDBJ databases">
        <title>Genome sequencing and annotation of Brassica cretica.</title>
        <authorList>
            <person name="Studholme D.J."/>
            <person name="Sarris P."/>
        </authorList>
    </citation>
    <scope>NUCLEOTIDE SEQUENCE</scope>
    <source>
        <strain evidence="1">PFS-109/04</strain>
        <tissue evidence="1">Leaf</tissue>
    </source>
</reference>
<accession>A0A8S9NR38</accession>
<sequence>MDSLGVIADEEVNTDADVKVGMDADVADDNLHWMEDGPARTKCLKEPELEIFKSGTSLQAVLEPAEKPDCMFQRQRFLRKLQVARLVMNEHYISESRY</sequence>
<name>A0A8S9NR38_BRACR</name>
<evidence type="ECO:0000313" key="2">
    <source>
        <dbReference type="Proteomes" id="UP000712600"/>
    </source>
</evidence>
<organism evidence="1 2">
    <name type="scientific">Brassica cretica</name>
    <name type="common">Mustard</name>
    <dbReference type="NCBI Taxonomy" id="69181"/>
    <lineage>
        <taxon>Eukaryota</taxon>
        <taxon>Viridiplantae</taxon>
        <taxon>Streptophyta</taxon>
        <taxon>Embryophyta</taxon>
        <taxon>Tracheophyta</taxon>
        <taxon>Spermatophyta</taxon>
        <taxon>Magnoliopsida</taxon>
        <taxon>eudicotyledons</taxon>
        <taxon>Gunneridae</taxon>
        <taxon>Pentapetalae</taxon>
        <taxon>rosids</taxon>
        <taxon>malvids</taxon>
        <taxon>Brassicales</taxon>
        <taxon>Brassicaceae</taxon>
        <taxon>Brassiceae</taxon>
        <taxon>Brassica</taxon>
    </lineage>
</organism>
<dbReference type="EMBL" id="QGKX02001521">
    <property type="protein sequence ID" value="KAF3507478.1"/>
    <property type="molecule type" value="Genomic_DNA"/>
</dbReference>
<protein>
    <submittedName>
        <fullName evidence="1">Uncharacterized protein</fullName>
    </submittedName>
</protein>
<dbReference type="Proteomes" id="UP000712600">
    <property type="component" value="Unassembled WGS sequence"/>
</dbReference>
<dbReference type="AlphaFoldDB" id="A0A8S9NR38"/>
<evidence type="ECO:0000313" key="1">
    <source>
        <dbReference type="EMBL" id="KAF3507478.1"/>
    </source>
</evidence>
<proteinExistence type="predicted"/>
<gene>
    <name evidence="1" type="ORF">F2Q69_00006280</name>
</gene>